<reference evidence="1" key="1">
    <citation type="journal article" date="2014" name="Nat. Genet.">
        <title>Genome and transcriptome of the porcine whipworm Trichuris suis.</title>
        <authorList>
            <person name="Jex A.R."/>
            <person name="Nejsum P."/>
            <person name="Schwarz E.M."/>
            <person name="Hu L."/>
            <person name="Young N.D."/>
            <person name="Hall R.S."/>
            <person name="Korhonen P.K."/>
            <person name="Liao S."/>
            <person name="Thamsborg S."/>
            <person name="Xia J."/>
            <person name="Xu P."/>
            <person name="Wang S."/>
            <person name="Scheerlinck J.P."/>
            <person name="Hofmann A."/>
            <person name="Sternberg P.W."/>
            <person name="Wang J."/>
            <person name="Gasser R.B."/>
        </authorList>
    </citation>
    <scope>NUCLEOTIDE SEQUENCE [LARGE SCALE GENOMIC DNA]</scope>
    <source>
        <strain evidence="1">DCEP-RM93F</strain>
    </source>
</reference>
<accession>A0A085NPF2</accession>
<evidence type="ECO:0000313" key="1">
    <source>
        <dbReference type="EMBL" id="KFD71348.1"/>
    </source>
</evidence>
<proteinExistence type="predicted"/>
<gene>
    <name evidence="1" type="ORF">M514_16280</name>
</gene>
<dbReference type="AlphaFoldDB" id="A0A085NPF2"/>
<sequence>MLSEISLPNNKVLLPWRHVAILPQHQSARRYYAAFMFKNETVLDSVLGRINFLSKGSTHDYYCDYIQIIKSQVIVSQKSAIVKSESEHDEASNSTKLLTRMEKFREVVFRKNAAIN</sequence>
<name>A0A085NPF2_9BILA</name>
<dbReference type="Proteomes" id="UP000030758">
    <property type="component" value="Unassembled WGS sequence"/>
</dbReference>
<protein>
    <submittedName>
        <fullName evidence="1">Uncharacterized protein</fullName>
    </submittedName>
</protein>
<organism evidence="1">
    <name type="scientific">Trichuris suis</name>
    <name type="common">pig whipworm</name>
    <dbReference type="NCBI Taxonomy" id="68888"/>
    <lineage>
        <taxon>Eukaryota</taxon>
        <taxon>Metazoa</taxon>
        <taxon>Ecdysozoa</taxon>
        <taxon>Nematoda</taxon>
        <taxon>Enoplea</taxon>
        <taxon>Dorylaimia</taxon>
        <taxon>Trichinellida</taxon>
        <taxon>Trichuridae</taxon>
        <taxon>Trichuris</taxon>
    </lineage>
</organism>
<dbReference type="EMBL" id="KL367482">
    <property type="protein sequence ID" value="KFD71348.1"/>
    <property type="molecule type" value="Genomic_DNA"/>
</dbReference>